<reference evidence="2 3" key="1">
    <citation type="journal article" date="2021" name="Nat. Commun.">
        <title>Genetic determinants of endophytism in the Arabidopsis root mycobiome.</title>
        <authorList>
            <person name="Mesny F."/>
            <person name="Miyauchi S."/>
            <person name="Thiergart T."/>
            <person name="Pickel B."/>
            <person name="Atanasova L."/>
            <person name="Karlsson M."/>
            <person name="Huettel B."/>
            <person name="Barry K.W."/>
            <person name="Haridas S."/>
            <person name="Chen C."/>
            <person name="Bauer D."/>
            <person name="Andreopoulos W."/>
            <person name="Pangilinan J."/>
            <person name="LaButti K."/>
            <person name="Riley R."/>
            <person name="Lipzen A."/>
            <person name="Clum A."/>
            <person name="Drula E."/>
            <person name="Henrissat B."/>
            <person name="Kohler A."/>
            <person name="Grigoriev I.V."/>
            <person name="Martin F.M."/>
            <person name="Hacquard S."/>
        </authorList>
    </citation>
    <scope>NUCLEOTIDE SEQUENCE [LARGE SCALE GENOMIC DNA]</scope>
    <source>
        <strain evidence="2 3">MPI-CAGE-CH-0241</strain>
    </source>
</reference>
<feature type="compositionally biased region" description="Basic and acidic residues" evidence="1">
    <location>
        <begin position="431"/>
        <end position="445"/>
    </location>
</feature>
<dbReference type="Proteomes" id="UP000777438">
    <property type="component" value="Unassembled WGS sequence"/>
</dbReference>
<dbReference type="EMBL" id="JAGPYM010000005">
    <property type="protein sequence ID" value="KAH6894507.1"/>
    <property type="molecule type" value="Genomic_DNA"/>
</dbReference>
<dbReference type="AlphaFoldDB" id="A0A9P8WBG9"/>
<feature type="compositionally biased region" description="Basic and acidic residues" evidence="1">
    <location>
        <begin position="225"/>
        <end position="241"/>
    </location>
</feature>
<name>A0A9P8WBG9_9HYPO</name>
<organism evidence="2 3">
    <name type="scientific">Thelonectria olida</name>
    <dbReference type="NCBI Taxonomy" id="1576542"/>
    <lineage>
        <taxon>Eukaryota</taxon>
        <taxon>Fungi</taxon>
        <taxon>Dikarya</taxon>
        <taxon>Ascomycota</taxon>
        <taxon>Pezizomycotina</taxon>
        <taxon>Sordariomycetes</taxon>
        <taxon>Hypocreomycetidae</taxon>
        <taxon>Hypocreales</taxon>
        <taxon>Nectriaceae</taxon>
        <taxon>Thelonectria</taxon>
    </lineage>
</organism>
<sequence length="445" mass="51386">MCIHIRIHLTDCETRRPVLLNHQTSVIVYHPFEEPPACAHQRDRDAQHPCESHGSCCWLREGYYCFASDELRCQGWQEYHTVILKQDEARFAEEFFPPIHPDNARIPDYPVFHHHRLRKDIFDAGALAWEAVVHGRRAARNIVRFELEDDQERLPYWRGKYDYSRDKLSGHLNTVQAYRELWNDFSELGRMEACPVFGLENHLWRTVFQVHDHRADTAQSGPMRGNEHYPLDERPHGHDWQPENPLAAVPQPRATTPLGNVADEVRTLQDAGREILALRRRVRHLEEEFLGEDFERYDEDDDGYDDDDDDEDGDEGDHDGDVARARSPENRQHTPENSPLTPNPDRRAPLPSMEPLTPVGPNHYIPPFQRSSPPEDKAIQAPLPPWRRNSDHDAPPVASAIKPWLEQVLINGTQGMVPEAPRKRRASDGGVESHVEQPAKRSRSD</sequence>
<feature type="region of interest" description="Disordered" evidence="1">
    <location>
        <begin position="217"/>
        <end position="245"/>
    </location>
</feature>
<protein>
    <submittedName>
        <fullName evidence="2">Uncharacterized protein</fullName>
    </submittedName>
</protein>
<feature type="region of interest" description="Disordered" evidence="1">
    <location>
        <begin position="293"/>
        <end position="397"/>
    </location>
</feature>
<evidence type="ECO:0000256" key="1">
    <source>
        <dbReference type="SAM" id="MobiDB-lite"/>
    </source>
</evidence>
<evidence type="ECO:0000313" key="2">
    <source>
        <dbReference type="EMBL" id="KAH6894507.1"/>
    </source>
</evidence>
<feature type="compositionally biased region" description="Basic and acidic residues" evidence="1">
    <location>
        <begin position="319"/>
        <end position="334"/>
    </location>
</feature>
<dbReference type="OrthoDB" id="5076406at2759"/>
<keyword evidence="3" id="KW-1185">Reference proteome</keyword>
<gene>
    <name evidence="2" type="ORF">B0T10DRAFT_603990</name>
</gene>
<comment type="caution">
    <text evidence="2">The sequence shown here is derived from an EMBL/GenBank/DDBJ whole genome shotgun (WGS) entry which is preliminary data.</text>
</comment>
<feature type="region of interest" description="Disordered" evidence="1">
    <location>
        <begin position="413"/>
        <end position="445"/>
    </location>
</feature>
<feature type="compositionally biased region" description="Acidic residues" evidence="1">
    <location>
        <begin position="293"/>
        <end position="318"/>
    </location>
</feature>
<evidence type="ECO:0000313" key="3">
    <source>
        <dbReference type="Proteomes" id="UP000777438"/>
    </source>
</evidence>
<accession>A0A9P8WBG9</accession>
<proteinExistence type="predicted"/>